<dbReference type="AlphaFoldDB" id="A0A1Q2ZXR4"/>
<proteinExistence type="predicted"/>
<organism evidence="1 2">
    <name type="scientific">Zygosaccharomyces rouxii</name>
    <dbReference type="NCBI Taxonomy" id="4956"/>
    <lineage>
        <taxon>Eukaryota</taxon>
        <taxon>Fungi</taxon>
        <taxon>Dikarya</taxon>
        <taxon>Ascomycota</taxon>
        <taxon>Saccharomycotina</taxon>
        <taxon>Saccharomycetes</taxon>
        <taxon>Saccharomycetales</taxon>
        <taxon>Saccharomycetaceae</taxon>
        <taxon>Zygosaccharomyces</taxon>
    </lineage>
</organism>
<evidence type="ECO:0000313" key="1">
    <source>
        <dbReference type="EMBL" id="GAV48276.1"/>
    </source>
</evidence>
<dbReference type="Proteomes" id="UP000187013">
    <property type="component" value="Unassembled WGS sequence"/>
</dbReference>
<dbReference type="eggNOG" id="ENOG502S3DC">
    <property type="taxonomic scope" value="Eukaryota"/>
</dbReference>
<dbReference type="OrthoDB" id="4063341at2759"/>
<evidence type="ECO:0000313" key="2">
    <source>
        <dbReference type="Proteomes" id="UP000187013"/>
    </source>
</evidence>
<reference evidence="1 2" key="1">
    <citation type="submission" date="2016-08" db="EMBL/GenBank/DDBJ databases">
        <title>Draft genome sequence of allopolyploid Zygosaccharomyces rouxii.</title>
        <authorList>
            <person name="Watanabe J."/>
            <person name="Uehara K."/>
            <person name="Mogi Y."/>
            <person name="Tsukioka Y."/>
        </authorList>
    </citation>
    <scope>NUCLEOTIDE SEQUENCE [LARGE SCALE GENOMIC DNA]</scope>
    <source>
        <strain evidence="1 2">NBRC 110957</strain>
    </source>
</reference>
<gene>
    <name evidence="1" type="ORF">ZYGR_0I05730</name>
</gene>
<accession>A0A1Q2ZXR4</accession>
<dbReference type="EMBL" id="BDGX01000009">
    <property type="protein sequence ID" value="GAV48276.1"/>
    <property type="molecule type" value="Genomic_DNA"/>
</dbReference>
<protein>
    <submittedName>
        <fullName evidence="1">Uncharacterized protein</fullName>
    </submittedName>
</protein>
<name>A0A1Q2ZXR4_ZYGRO</name>
<comment type="caution">
    <text evidence="1">The sequence shown here is derived from an EMBL/GenBank/DDBJ whole genome shotgun (WGS) entry which is preliminary data.</text>
</comment>
<sequence length="336" mass="38938">MSASDGLGRIFRLIAASNGNWQSVIKKIVATYGVVAVLFLLRVRRRRYQHLFSWLRNATALSTLHLYPLLRDKKLLGSNRQLAWCIVSAAAVKYATRVPAWLPSYLTIEVISDYVMSRPSLLRLLQGLEEARLIRIRQLTLCVLVPLLYLRPNGKKWFGKSSLVRDFALFYGVWNLASIYRYCKNLIRRKRKSSAPTLKLVAPKDEWPLVSTSLKPLMDKLTELQELTVSNKHTLFETLMDSALVKNVVPCLKWSLWRQFCIRVLSQVKLGRTQIMKSLMLMFGFLVLDHNRKMDISPQLLKYLVRCQLKEYLEKGNDFKKWLTFASLNVALYTTH</sequence>